<sequence length="126" mass="13751">MCNTNFLVCKMGLGRVPVVLSYGLETNIMPRCSVIRVLLLKGFIKADIPVSSVLTSCEKCFLKRYAIGSFPCPPSTTGPTNGPNPNLAYNLWARQDSLIHAILVSVRGTSMSASSPTKDMILKIFR</sequence>
<accession>A0A6A6LFR6</accession>
<name>A0A6A6LFR6_HEVBR</name>
<dbReference type="EMBL" id="JAAGAX010000010">
    <property type="protein sequence ID" value="KAF2300290.1"/>
    <property type="molecule type" value="Genomic_DNA"/>
</dbReference>
<keyword evidence="2" id="KW-1185">Reference proteome</keyword>
<proteinExistence type="predicted"/>
<gene>
    <name evidence="1" type="ORF">GH714_011438</name>
</gene>
<comment type="caution">
    <text evidence="1">The sequence shown here is derived from an EMBL/GenBank/DDBJ whole genome shotgun (WGS) entry which is preliminary data.</text>
</comment>
<protein>
    <submittedName>
        <fullName evidence="1">Uncharacterized protein</fullName>
    </submittedName>
</protein>
<reference evidence="1 2" key="1">
    <citation type="journal article" date="2020" name="Mol. Plant">
        <title>The Chromosome-Based Rubber Tree Genome Provides New Insights into Spurge Genome Evolution and Rubber Biosynthesis.</title>
        <authorList>
            <person name="Liu J."/>
            <person name="Shi C."/>
            <person name="Shi C.C."/>
            <person name="Li W."/>
            <person name="Zhang Q.J."/>
            <person name="Zhang Y."/>
            <person name="Li K."/>
            <person name="Lu H.F."/>
            <person name="Shi C."/>
            <person name="Zhu S.T."/>
            <person name="Xiao Z.Y."/>
            <person name="Nan H."/>
            <person name="Yue Y."/>
            <person name="Zhu X.G."/>
            <person name="Wu Y."/>
            <person name="Hong X.N."/>
            <person name="Fan G.Y."/>
            <person name="Tong Y."/>
            <person name="Zhang D."/>
            <person name="Mao C.L."/>
            <person name="Liu Y.L."/>
            <person name="Hao S.J."/>
            <person name="Liu W.Q."/>
            <person name="Lv M.Q."/>
            <person name="Zhang H.B."/>
            <person name="Liu Y."/>
            <person name="Hu-Tang G.R."/>
            <person name="Wang J.P."/>
            <person name="Wang J.H."/>
            <person name="Sun Y.H."/>
            <person name="Ni S.B."/>
            <person name="Chen W.B."/>
            <person name="Zhang X.C."/>
            <person name="Jiao Y.N."/>
            <person name="Eichler E.E."/>
            <person name="Li G.H."/>
            <person name="Liu X."/>
            <person name="Gao L.Z."/>
        </authorList>
    </citation>
    <scope>NUCLEOTIDE SEQUENCE [LARGE SCALE GENOMIC DNA]</scope>
    <source>
        <strain evidence="2">cv. GT1</strain>
        <tissue evidence="1">Leaf</tissue>
    </source>
</reference>
<evidence type="ECO:0000313" key="2">
    <source>
        <dbReference type="Proteomes" id="UP000467840"/>
    </source>
</evidence>
<dbReference type="Gene3D" id="1.25.70.10">
    <property type="entry name" value="Transcription termination factor 3, mitochondrial"/>
    <property type="match status" value="1"/>
</dbReference>
<dbReference type="InterPro" id="IPR038538">
    <property type="entry name" value="MTERF_sf"/>
</dbReference>
<dbReference type="AlphaFoldDB" id="A0A6A6LFR6"/>
<dbReference type="Proteomes" id="UP000467840">
    <property type="component" value="Chromosome 4"/>
</dbReference>
<organism evidence="1 2">
    <name type="scientific">Hevea brasiliensis</name>
    <name type="common">Para rubber tree</name>
    <name type="synonym">Siphonia brasiliensis</name>
    <dbReference type="NCBI Taxonomy" id="3981"/>
    <lineage>
        <taxon>Eukaryota</taxon>
        <taxon>Viridiplantae</taxon>
        <taxon>Streptophyta</taxon>
        <taxon>Embryophyta</taxon>
        <taxon>Tracheophyta</taxon>
        <taxon>Spermatophyta</taxon>
        <taxon>Magnoliopsida</taxon>
        <taxon>eudicotyledons</taxon>
        <taxon>Gunneridae</taxon>
        <taxon>Pentapetalae</taxon>
        <taxon>rosids</taxon>
        <taxon>fabids</taxon>
        <taxon>Malpighiales</taxon>
        <taxon>Euphorbiaceae</taxon>
        <taxon>Crotonoideae</taxon>
        <taxon>Micrandreae</taxon>
        <taxon>Hevea</taxon>
    </lineage>
</organism>
<evidence type="ECO:0000313" key="1">
    <source>
        <dbReference type="EMBL" id="KAF2300290.1"/>
    </source>
</evidence>